<name>A0A0A9EEQ8_ARUDO</name>
<proteinExistence type="predicted"/>
<protein>
    <submittedName>
        <fullName evidence="2">3-methyl-2-oxobutanoate hydroxymethyltransferase</fullName>
    </submittedName>
</protein>
<sequence length="38" mass="4120">MMSSEMGSVVSWPWTTMAAESPTRQTSIPAESTWTAEG</sequence>
<feature type="region of interest" description="Disordered" evidence="1">
    <location>
        <begin position="1"/>
        <end position="38"/>
    </location>
</feature>
<reference evidence="2" key="1">
    <citation type="submission" date="2014-09" db="EMBL/GenBank/DDBJ databases">
        <authorList>
            <person name="Magalhaes I.L.F."/>
            <person name="Oliveira U."/>
            <person name="Santos F.R."/>
            <person name="Vidigal T.H.D.A."/>
            <person name="Brescovit A.D."/>
            <person name="Santos A.J."/>
        </authorList>
    </citation>
    <scope>NUCLEOTIDE SEQUENCE</scope>
    <source>
        <tissue evidence="2">Shoot tissue taken approximately 20 cm above the soil surface</tissue>
    </source>
</reference>
<accession>A0A0A9EEQ8</accession>
<feature type="compositionally biased region" description="Polar residues" evidence="1">
    <location>
        <begin position="22"/>
        <end position="38"/>
    </location>
</feature>
<keyword evidence="2" id="KW-0808">Transferase</keyword>
<dbReference type="EMBL" id="GBRH01203388">
    <property type="protein sequence ID" value="JAD94507.1"/>
    <property type="molecule type" value="Transcribed_RNA"/>
</dbReference>
<evidence type="ECO:0000313" key="2">
    <source>
        <dbReference type="EMBL" id="JAD94507.1"/>
    </source>
</evidence>
<evidence type="ECO:0000256" key="1">
    <source>
        <dbReference type="SAM" id="MobiDB-lite"/>
    </source>
</evidence>
<reference evidence="2" key="2">
    <citation type="journal article" date="2015" name="Data Brief">
        <title>Shoot transcriptome of the giant reed, Arundo donax.</title>
        <authorList>
            <person name="Barrero R.A."/>
            <person name="Guerrero F.D."/>
            <person name="Moolhuijzen P."/>
            <person name="Goolsby J.A."/>
            <person name="Tidwell J."/>
            <person name="Bellgard S.E."/>
            <person name="Bellgard M.I."/>
        </authorList>
    </citation>
    <scope>NUCLEOTIDE SEQUENCE</scope>
    <source>
        <tissue evidence="2">Shoot tissue taken approximately 20 cm above the soil surface</tissue>
    </source>
</reference>
<dbReference type="GO" id="GO:0032259">
    <property type="term" value="P:methylation"/>
    <property type="evidence" value="ECO:0007669"/>
    <property type="project" value="UniProtKB-KW"/>
</dbReference>
<dbReference type="AlphaFoldDB" id="A0A0A9EEQ8"/>
<organism evidence="2">
    <name type="scientific">Arundo donax</name>
    <name type="common">Giant reed</name>
    <name type="synonym">Donax arundinaceus</name>
    <dbReference type="NCBI Taxonomy" id="35708"/>
    <lineage>
        <taxon>Eukaryota</taxon>
        <taxon>Viridiplantae</taxon>
        <taxon>Streptophyta</taxon>
        <taxon>Embryophyta</taxon>
        <taxon>Tracheophyta</taxon>
        <taxon>Spermatophyta</taxon>
        <taxon>Magnoliopsida</taxon>
        <taxon>Liliopsida</taxon>
        <taxon>Poales</taxon>
        <taxon>Poaceae</taxon>
        <taxon>PACMAD clade</taxon>
        <taxon>Arundinoideae</taxon>
        <taxon>Arundineae</taxon>
        <taxon>Arundo</taxon>
    </lineage>
</organism>
<keyword evidence="2" id="KW-0489">Methyltransferase</keyword>
<dbReference type="GO" id="GO:0008168">
    <property type="term" value="F:methyltransferase activity"/>
    <property type="evidence" value="ECO:0007669"/>
    <property type="project" value="UniProtKB-KW"/>
</dbReference>